<dbReference type="EMBL" id="JABELV010000003">
    <property type="protein sequence ID" value="KAG7575450.1"/>
    <property type="molecule type" value="Genomic_DNA"/>
</dbReference>
<feature type="transmembrane region" description="Helical" evidence="1">
    <location>
        <begin position="141"/>
        <end position="163"/>
    </location>
</feature>
<feature type="transmembrane region" description="Helical" evidence="1">
    <location>
        <begin position="100"/>
        <end position="121"/>
    </location>
</feature>
<dbReference type="Gene3D" id="1.20.120.1630">
    <property type="match status" value="1"/>
</dbReference>
<protein>
    <recommendedName>
        <fullName evidence="4">Steroid 5-alpha reductase C-terminal domain-containing protein</fullName>
    </recommendedName>
</protein>
<keyword evidence="3" id="KW-1185">Reference proteome</keyword>
<evidence type="ECO:0000313" key="2">
    <source>
        <dbReference type="EMBL" id="KAG7575450.1"/>
    </source>
</evidence>
<dbReference type="Pfam" id="PF06966">
    <property type="entry name" value="DUF1295"/>
    <property type="match status" value="1"/>
</dbReference>
<evidence type="ECO:0000313" key="3">
    <source>
        <dbReference type="Proteomes" id="UP000812966"/>
    </source>
</evidence>
<comment type="caution">
    <text evidence="2">The sequence shown here is derived from an EMBL/GenBank/DDBJ whole genome shotgun (WGS) entry which is preliminary data.</text>
</comment>
<proteinExistence type="predicted"/>
<keyword evidence="1" id="KW-0812">Transmembrane</keyword>
<organism evidence="2 3">
    <name type="scientific">Filobasidium floriforme</name>
    <dbReference type="NCBI Taxonomy" id="5210"/>
    <lineage>
        <taxon>Eukaryota</taxon>
        <taxon>Fungi</taxon>
        <taxon>Dikarya</taxon>
        <taxon>Basidiomycota</taxon>
        <taxon>Agaricomycotina</taxon>
        <taxon>Tremellomycetes</taxon>
        <taxon>Filobasidiales</taxon>
        <taxon>Filobasidiaceae</taxon>
        <taxon>Filobasidium</taxon>
    </lineage>
</organism>
<dbReference type="PANTHER" id="PTHR32251:SF17">
    <property type="entry name" value="STEROID 5-ALPHA REDUCTASE C-TERMINAL DOMAIN-CONTAINING PROTEIN"/>
    <property type="match status" value="1"/>
</dbReference>
<dbReference type="GO" id="GO:0016020">
    <property type="term" value="C:membrane"/>
    <property type="evidence" value="ECO:0007669"/>
    <property type="project" value="TreeGrafter"/>
</dbReference>
<dbReference type="InterPro" id="IPR010721">
    <property type="entry name" value="UstE-like"/>
</dbReference>
<gene>
    <name evidence="2" type="ORF">FFLO_00269</name>
</gene>
<reference evidence="2" key="1">
    <citation type="submission" date="2020-04" db="EMBL/GenBank/DDBJ databases">
        <title>Analysis of mating type loci in Filobasidium floriforme.</title>
        <authorList>
            <person name="Nowrousian M."/>
        </authorList>
    </citation>
    <scope>NUCLEOTIDE SEQUENCE</scope>
    <source>
        <strain evidence="2">CBS 6242</strain>
    </source>
</reference>
<keyword evidence="1" id="KW-0472">Membrane</keyword>
<dbReference type="OrthoDB" id="67965at2759"/>
<name>A0A8K0NTQ1_9TREE</name>
<evidence type="ECO:0008006" key="4">
    <source>
        <dbReference type="Google" id="ProtNLM"/>
    </source>
</evidence>
<accession>A0A8K0NTQ1</accession>
<sequence length="326" mass="35838">MAIFSSLNSVPTEIASRLGGIITFNYLVQAAFASVAIPLQTERFYDLAGSVGFISTAIVSSFYPNFRLMLNNVKTFGLTSGRIAEGLTSEMWNPAKVLSVRQMVVGGMVILWAGRLGSFLIQRITKAGHDSRFDTIKTNPFKFAGAWFGQATWILCSGLPLWMLNSIPAARHPKFGTPLDLLGLGVWVGGLTLEVVADRQKSAWRAAKDDKKHDEKFIKDGVWSWSRHPNYAGEIILWAGLPLIALPTLLSNASSSIPLTSRLPGYFPYLAVVPPVFEYLLLNYGSGVPLLEESAEKKWGQDKGPGSWEEYKRKVPVLFSLPGAKI</sequence>
<dbReference type="PROSITE" id="PS50244">
    <property type="entry name" value="S5A_REDUCTASE"/>
    <property type="match status" value="1"/>
</dbReference>
<dbReference type="AlphaFoldDB" id="A0A8K0NTQ1"/>
<feature type="transmembrane region" description="Helical" evidence="1">
    <location>
        <begin position="175"/>
        <end position="196"/>
    </location>
</feature>
<dbReference type="PANTHER" id="PTHR32251">
    <property type="entry name" value="3-OXO-5-ALPHA-STEROID 4-DEHYDROGENASE"/>
    <property type="match status" value="1"/>
</dbReference>
<evidence type="ECO:0000256" key="1">
    <source>
        <dbReference type="SAM" id="Phobius"/>
    </source>
</evidence>
<feature type="transmembrane region" description="Helical" evidence="1">
    <location>
        <begin position="14"/>
        <end position="37"/>
    </location>
</feature>
<dbReference type="Proteomes" id="UP000812966">
    <property type="component" value="Unassembled WGS sequence"/>
</dbReference>
<feature type="transmembrane region" description="Helical" evidence="1">
    <location>
        <begin position="44"/>
        <end position="63"/>
    </location>
</feature>
<keyword evidence="1" id="KW-1133">Transmembrane helix</keyword>